<keyword evidence="3" id="KW-1185">Reference proteome</keyword>
<evidence type="ECO:0000313" key="2">
    <source>
        <dbReference type="EMBL" id="AXC09393.1"/>
    </source>
</evidence>
<evidence type="ECO:0000259" key="1">
    <source>
        <dbReference type="Pfam" id="PF12867"/>
    </source>
</evidence>
<accession>A0A2Z5FRT9</accession>
<dbReference type="InterPro" id="IPR024775">
    <property type="entry name" value="DinB-like"/>
</dbReference>
<sequence length="168" mass="18628">MPEATIEPWLRGTLTEVNAVHRGVLHALQLAEEDVARWCGELSDTEIHERPFNLPSVGFQIRHIARSLDRLLTYAEGEDLSAEQLTALKAEMEADATREAIFAEFNQAIAEAKRRVVALLAVDLNRSRTVGRKRLPTSVGGLLVHIADHSQRHVGQAITTAKVVRAPR</sequence>
<dbReference type="Gene3D" id="1.20.120.450">
    <property type="entry name" value="dinb family like domain"/>
    <property type="match status" value="1"/>
</dbReference>
<feature type="domain" description="DinB-like" evidence="1">
    <location>
        <begin position="28"/>
        <end position="157"/>
    </location>
</feature>
<dbReference type="RefSeq" id="WP_114205245.1">
    <property type="nucleotide sequence ID" value="NZ_CP030840.1"/>
</dbReference>
<evidence type="ECO:0000313" key="3">
    <source>
        <dbReference type="Proteomes" id="UP000253606"/>
    </source>
</evidence>
<reference evidence="2 3" key="1">
    <citation type="journal article" date="2018" name="Front. Microbiol.">
        <title>Hydrolytic Capabilities as a Key to Environmental Success: Chitinolytic and Cellulolytic Acidobacteria From Acidic Sub-arctic Soils and Boreal Peatlands.</title>
        <authorList>
            <person name="Belova S.E."/>
            <person name="Ravin N.V."/>
            <person name="Pankratov T.A."/>
            <person name="Rakitin A.L."/>
            <person name="Ivanova A.A."/>
            <person name="Beletsky A.V."/>
            <person name="Mardanov A.V."/>
            <person name="Sinninghe Damste J.S."/>
            <person name="Dedysh S.N."/>
        </authorList>
    </citation>
    <scope>NUCLEOTIDE SEQUENCE [LARGE SCALE GENOMIC DNA]</scope>
    <source>
        <strain evidence="2 3">SBC82</strain>
    </source>
</reference>
<gene>
    <name evidence="2" type="ORF">ACPOL_0006</name>
</gene>
<dbReference type="Pfam" id="PF12867">
    <property type="entry name" value="DinB_2"/>
    <property type="match status" value="1"/>
</dbReference>
<dbReference type="SUPFAM" id="SSF109854">
    <property type="entry name" value="DinB/YfiT-like putative metalloenzymes"/>
    <property type="match status" value="1"/>
</dbReference>
<dbReference type="Proteomes" id="UP000253606">
    <property type="component" value="Chromosome"/>
</dbReference>
<protein>
    <recommendedName>
        <fullName evidence="1">DinB-like domain-containing protein</fullName>
    </recommendedName>
</protein>
<dbReference type="EMBL" id="CP030840">
    <property type="protein sequence ID" value="AXC09393.1"/>
    <property type="molecule type" value="Genomic_DNA"/>
</dbReference>
<organism evidence="2 3">
    <name type="scientific">Acidisarcina polymorpha</name>
    <dbReference type="NCBI Taxonomy" id="2211140"/>
    <lineage>
        <taxon>Bacteria</taxon>
        <taxon>Pseudomonadati</taxon>
        <taxon>Acidobacteriota</taxon>
        <taxon>Terriglobia</taxon>
        <taxon>Terriglobales</taxon>
        <taxon>Acidobacteriaceae</taxon>
        <taxon>Acidisarcina</taxon>
    </lineage>
</organism>
<dbReference type="OrthoDB" id="116753at2"/>
<name>A0A2Z5FRT9_9BACT</name>
<proteinExistence type="predicted"/>
<dbReference type="InterPro" id="IPR034660">
    <property type="entry name" value="DinB/YfiT-like"/>
</dbReference>
<dbReference type="KEGG" id="abas:ACPOL_0006"/>
<dbReference type="AlphaFoldDB" id="A0A2Z5FRT9"/>